<reference evidence="1 2" key="1">
    <citation type="journal article" date="2016" name="Mol. Biol. Evol.">
        <title>Comparative Genomics of Early-Diverging Mushroom-Forming Fungi Provides Insights into the Origins of Lignocellulose Decay Capabilities.</title>
        <authorList>
            <person name="Nagy L.G."/>
            <person name="Riley R."/>
            <person name="Tritt A."/>
            <person name="Adam C."/>
            <person name="Daum C."/>
            <person name="Floudas D."/>
            <person name="Sun H."/>
            <person name="Yadav J.S."/>
            <person name="Pangilinan J."/>
            <person name="Larsson K.H."/>
            <person name="Matsuura K."/>
            <person name="Barry K."/>
            <person name="Labutti K."/>
            <person name="Kuo R."/>
            <person name="Ohm R.A."/>
            <person name="Bhattacharya S.S."/>
            <person name="Shirouzu T."/>
            <person name="Yoshinaga Y."/>
            <person name="Martin F.M."/>
            <person name="Grigoriev I.V."/>
            <person name="Hibbett D.S."/>
        </authorList>
    </citation>
    <scope>NUCLEOTIDE SEQUENCE [LARGE SCALE GENOMIC DNA]</scope>
    <source>
        <strain evidence="1 2">HHB12029</strain>
    </source>
</reference>
<dbReference type="Proteomes" id="UP000077266">
    <property type="component" value="Unassembled WGS sequence"/>
</dbReference>
<protein>
    <submittedName>
        <fullName evidence="1">Uncharacterized protein</fullName>
    </submittedName>
</protein>
<dbReference type="AlphaFoldDB" id="A0A165BDR3"/>
<evidence type="ECO:0000313" key="2">
    <source>
        <dbReference type="Proteomes" id="UP000077266"/>
    </source>
</evidence>
<keyword evidence="2" id="KW-1185">Reference proteome</keyword>
<evidence type="ECO:0000313" key="1">
    <source>
        <dbReference type="EMBL" id="KZV80403.1"/>
    </source>
</evidence>
<dbReference type="InParanoid" id="A0A165BDR3"/>
<gene>
    <name evidence="1" type="ORF">EXIGLDRAFT_733058</name>
</gene>
<proteinExistence type="predicted"/>
<name>A0A165BDR3_EXIGL</name>
<sequence>MRYFRRLPTVVRIAVVSTLEAFAFGWRYCACSISGSIPDSHSRCASSRFGRLCATTRLSSLSVSTCFGSRLPSDPVRLHHPVF</sequence>
<dbReference type="EMBL" id="KV426485">
    <property type="protein sequence ID" value="KZV80403.1"/>
    <property type="molecule type" value="Genomic_DNA"/>
</dbReference>
<accession>A0A165BDR3</accession>
<organism evidence="1 2">
    <name type="scientific">Exidia glandulosa HHB12029</name>
    <dbReference type="NCBI Taxonomy" id="1314781"/>
    <lineage>
        <taxon>Eukaryota</taxon>
        <taxon>Fungi</taxon>
        <taxon>Dikarya</taxon>
        <taxon>Basidiomycota</taxon>
        <taxon>Agaricomycotina</taxon>
        <taxon>Agaricomycetes</taxon>
        <taxon>Auriculariales</taxon>
        <taxon>Exidiaceae</taxon>
        <taxon>Exidia</taxon>
    </lineage>
</organism>